<protein>
    <recommendedName>
        <fullName evidence="12">Type III pantothenate kinase</fullName>
    </recommendedName>
</protein>
<evidence type="ECO:0000256" key="5">
    <source>
        <dbReference type="ARBA" id="ARBA00022679"/>
    </source>
</evidence>
<keyword evidence="9" id="KW-0630">Potassium</keyword>
<keyword evidence="4" id="KW-0963">Cytoplasm</keyword>
<dbReference type="GO" id="GO:0015937">
    <property type="term" value="P:coenzyme A biosynthetic process"/>
    <property type="evidence" value="ECO:0007669"/>
    <property type="project" value="UniProtKB-KW"/>
</dbReference>
<reference evidence="13" key="1">
    <citation type="journal article" date="2013" name="Environ. Microbiol.">
        <title>Microbiota from the distal guts of lean and obese adolescents exhibit partial functional redundancy besides clear differences in community structure.</title>
        <authorList>
            <person name="Ferrer M."/>
            <person name="Ruiz A."/>
            <person name="Lanza F."/>
            <person name="Haange S.B."/>
            <person name="Oberbach A."/>
            <person name="Till H."/>
            <person name="Bargiela R."/>
            <person name="Campoy C."/>
            <person name="Segura M.T."/>
            <person name="Richter M."/>
            <person name="von Bergen M."/>
            <person name="Seifert J."/>
            <person name="Suarez A."/>
        </authorList>
    </citation>
    <scope>NUCLEOTIDE SEQUENCE</scope>
</reference>
<comment type="subcellular location">
    <subcellularLocation>
        <location evidence="2">Cytoplasm</location>
    </subcellularLocation>
</comment>
<dbReference type="GO" id="GO:0005524">
    <property type="term" value="F:ATP binding"/>
    <property type="evidence" value="ECO:0007669"/>
    <property type="project" value="UniProtKB-KW"/>
</dbReference>
<comment type="similarity">
    <text evidence="11">Belongs to the type III pantothenate kinase family.</text>
</comment>
<dbReference type="GO" id="GO:0005737">
    <property type="term" value="C:cytoplasm"/>
    <property type="evidence" value="ECO:0007669"/>
    <property type="project" value="UniProtKB-SubCell"/>
</dbReference>
<name>K1U6A6_9ZZZZ</name>
<evidence type="ECO:0000256" key="12">
    <source>
        <dbReference type="ARBA" id="ARBA00040883"/>
    </source>
</evidence>
<dbReference type="NCBIfam" id="TIGR00671">
    <property type="entry name" value="baf"/>
    <property type="match status" value="1"/>
</dbReference>
<dbReference type="AlphaFoldDB" id="K1U6A6"/>
<evidence type="ECO:0000256" key="8">
    <source>
        <dbReference type="ARBA" id="ARBA00022840"/>
    </source>
</evidence>
<dbReference type="InterPro" id="IPR004619">
    <property type="entry name" value="Type_III_PanK"/>
</dbReference>
<gene>
    <name evidence="13" type="ORF">LEA_09524</name>
</gene>
<dbReference type="EMBL" id="AJWY01006385">
    <property type="protein sequence ID" value="EKC67001.1"/>
    <property type="molecule type" value="Genomic_DNA"/>
</dbReference>
<evidence type="ECO:0000256" key="1">
    <source>
        <dbReference type="ARBA" id="ARBA00001958"/>
    </source>
</evidence>
<sequence length="125" mass="13221">MILTIDIGNTNITFGVFDGDKLSFVSRLATERNRTDDQFAVEFLAVFKMHDLEPAEITGAVLSSVVPELTGKIKTAVNKVCGIESVIIAPGVKTGLNILIDNPAELGADLVAGAVGAMARYEMPA</sequence>
<evidence type="ECO:0000256" key="10">
    <source>
        <dbReference type="ARBA" id="ARBA00022993"/>
    </source>
</evidence>
<keyword evidence="10" id="KW-0173">Coenzyme A biosynthesis</keyword>
<evidence type="ECO:0000256" key="6">
    <source>
        <dbReference type="ARBA" id="ARBA00022741"/>
    </source>
</evidence>
<accession>K1U6A6</accession>
<dbReference type="SUPFAM" id="SSF53067">
    <property type="entry name" value="Actin-like ATPase domain"/>
    <property type="match status" value="1"/>
</dbReference>
<comment type="cofactor">
    <cofactor evidence="1">
        <name>K(+)</name>
        <dbReference type="ChEBI" id="CHEBI:29103"/>
    </cofactor>
</comment>
<dbReference type="Pfam" id="PF03309">
    <property type="entry name" value="Pan_kinase"/>
    <property type="match status" value="1"/>
</dbReference>
<evidence type="ECO:0000256" key="4">
    <source>
        <dbReference type="ARBA" id="ARBA00022490"/>
    </source>
</evidence>
<keyword evidence="7 13" id="KW-0418">Kinase</keyword>
<evidence type="ECO:0000256" key="3">
    <source>
        <dbReference type="ARBA" id="ARBA00011738"/>
    </source>
</evidence>
<comment type="caution">
    <text evidence="13">The sequence shown here is derived from an EMBL/GenBank/DDBJ whole genome shotgun (WGS) entry which is preliminary data.</text>
</comment>
<keyword evidence="8" id="KW-0067">ATP-binding</keyword>
<keyword evidence="5 13" id="KW-0808">Transferase</keyword>
<evidence type="ECO:0000313" key="13">
    <source>
        <dbReference type="EMBL" id="EKC67001.1"/>
    </source>
</evidence>
<comment type="subunit">
    <text evidence="3">Homodimer.</text>
</comment>
<evidence type="ECO:0000256" key="7">
    <source>
        <dbReference type="ARBA" id="ARBA00022777"/>
    </source>
</evidence>
<evidence type="ECO:0000256" key="11">
    <source>
        <dbReference type="ARBA" id="ARBA00038036"/>
    </source>
</evidence>
<organism evidence="13">
    <name type="scientific">human gut metagenome</name>
    <dbReference type="NCBI Taxonomy" id="408170"/>
    <lineage>
        <taxon>unclassified sequences</taxon>
        <taxon>metagenomes</taxon>
        <taxon>organismal metagenomes</taxon>
    </lineage>
</organism>
<dbReference type="InterPro" id="IPR043129">
    <property type="entry name" value="ATPase_NBD"/>
</dbReference>
<dbReference type="PANTHER" id="PTHR34265">
    <property type="entry name" value="TYPE III PANTOTHENATE KINASE"/>
    <property type="match status" value="1"/>
</dbReference>
<evidence type="ECO:0000256" key="9">
    <source>
        <dbReference type="ARBA" id="ARBA00022958"/>
    </source>
</evidence>
<dbReference type="PANTHER" id="PTHR34265:SF1">
    <property type="entry name" value="TYPE III PANTOTHENATE KINASE"/>
    <property type="match status" value="1"/>
</dbReference>
<dbReference type="Gene3D" id="3.30.420.40">
    <property type="match status" value="1"/>
</dbReference>
<evidence type="ECO:0000256" key="2">
    <source>
        <dbReference type="ARBA" id="ARBA00004496"/>
    </source>
</evidence>
<keyword evidence="6" id="KW-0547">Nucleotide-binding</keyword>
<proteinExistence type="inferred from homology"/>
<dbReference type="GO" id="GO:0004594">
    <property type="term" value="F:pantothenate kinase activity"/>
    <property type="evidence" value="ECO:0007669"/>
    <property type="project" value="InterPro"/>
</dbReference>
<feature type="non-terminal residue" evidence="13">
    <location>
        <position position="125"/>
    </location>
</feature>